<gene>
    <name evidence="6" type="ORF">NIES23_47140</name>
</gene>
<dbReference type="CDD" id="cd03799">
    <property type="entry name" value="GT4_AmsK-like"/>
    <property type="match status" value="1"/>
</dbReference>
<name>A0A1Z4KSJ1_ANAVA</name>
<dbReference type="PANTHER" id="PTHR12526:SF640">
    <property type="entry name" value="COLANIC ACID BIOSYNTHESIS GLYCOSYLTRANSFERASE WCAL-RELATED"/>
    <property type="match status" value="1"/>
</dbReference>
<comment type="similarity">
    <text evidence="1">Belongs to the glycosyltransferase group 1 family. Glycosyltransferase 4 subfamily.</text>
</comment>
<protein>
    <submittedName>
        <fullName evidence="6">Putative glycosyltransferase</fullName>
    </submittedName>
</protein>
<dbReference type="GO" id="GO:0016757">
    <property type="term" value="F:glycosyltransferase activity"/>
    <property type="evidence" value="ECO:0007669"/>
    <property type="project" value="UniProtKB-KW"/>
</dbReference>
<evidence type="ECO:0000256" key="3">
    <source>
        <dbReference type="ARBA" id="ARBA00022679"/>
    </source>
</evidence>
<proteinExistence type="inferred from homology"/>
<dbReference type="EMBL" id="AP018216">
    <property type="protein sequence ID" value="BAY71891.1"/>
    <property type="molecule type" value="Genomic_DNA"/>
</dbReference>
<dbReference type="Gene3D" id="3.40.50.2000">
    <property type="entry name" value="Glycogen Phosphorylase B"/>
    <property type="match status" value="2"/>
</dbReference>
<evidence type="ECO:0000313" key="6">
    <source>
        <dbReference type="EMBL" id="BAY71891.1"/>
    </source>
</evidence>
<dbReference type="Pfam" id="PF13439">
    <property type="entry name" value="Glyco_transf_4"/>
    <property type="match status" value="1"/>
</dbReference>
<dbReference type="InterPro" id="IPR001296">
    <property type="entry name" value="Glyco_trans_1"/>
</dbReference>
<dbReference type="Proteomes" id="UP000217507">
    <property type="component" value="Chromosome"/>
</dbReference>
<evidence type="ECO:0000256" key="1">
    <source>
        <dbReference type="ARBA" id="ARBA00009481"/>
    </source>
</evidence>
<dbReference type="PANTHER" id="PTHR12526">
    <property type="entry name" value="GLYCOSYLTRANSFERASE"/>
    <property type="match status" value="1"/>
</dbReference>
<reference evidence="6 7" key="1">
    <citation type="submission" date="2017-06" db="EMBL/GenBank/DDBJ databases">
        <title>Genome sequencing of cyanobaciteial culture collection at National Institute for Environmental Studies (NIES).</title>
        <authorList>
            <person name="Hirose Y."/>
            <person name="Shimura Y."/>
            <person name="Fujisawa T."/>
            <person name="Nakamura Y."/>
            <person name="Kawachi M."/>
        </authorList>
    </citation>
    <scope>NUCLEOTIDE SEQUENCE [LARGE SCALE GENOMIC DNA]</scope>
    <source>
        <strain evidence="6 7">NIES-23</strain>
    </source>
</reference>
<evidence type="ECO:0000313" key="7">
    <source>
        <dbReference type="Proteomes" id="UP000217507"/>
    </source>
</evidence>
<sequence>MKIAVLVDKFPVISETFVVNQIVGLMVRGHKVDIYSSNNISPNDSHKIHPDVENYHLLDITRNHPQIPKNYFLRVLQAIRLIAINFHRSPLVILRSLNFFQYGRRAVSLRLLYLALNLIKAPAYDIIHCQFGTLAIDGMILRDIGAIKGKLITSFRGYDISWFVQQYGNNVYDQLFAKGDFFLTNCEYFKSRAIQLGCDPKKIVVHGSGIDCSRFPFKDRYLHPGQKIRIATTGRLIEKKGIEYGICAVAKVLQFYPNIEYQIIGDGELKETLQQLIQSLDITDKVKLVGWKTQPEIIKILDQSDIFIAPSVTAKDGNQDAPVNTLKEAMIMGLPVIATTHGGIPELVEDGISGFLVPERDAEAIAKKLIDLIEHPAIWSSMGRAGRAYVESHYDMNKLNDELVEIYRQVMMNNFPTQEPVLASVVALQ</sequence>
<feature type="domain" description="Glycosyl transferase family 1" evidence="4">
    <location>
        <begin position="218"/>
        <end position="387"/>
    </location>
</feature>
<dbReference type="Pfam" id="PF00534">
    <property type="entry name" value="Glycos_transf_1"/>
    <property type="match status" value="1"/>
</dbReference>
<dbReference type="InterPro" id="IPR028098">
    <property type="entry name" value="Glyco_trans_4-like_N"/>
</dbReference>
<evidence type="ECO:0000259" key="4">
    <source>
        <dbReference type="Pfam" id="PF00534"/>
    </source>
</evidence>
<keyword evidence="3 6" id="KW-0808">Transferase</keyword>
<feature type="domain" description="Glycosyltransferase subfamily 4-like N-terminal" evidence="5">
    <location>
        <begin position="15"/>
        <end position="214"/>
    </location>
</feature>
<accession>A0A1Z4KSJ1</accession>
<keyword evidence="2" id="KW-0328">Glycosyltransferase</keyword>
<dbReference type="SUPFAM" id="SSF53756">
    <property type="entry name" value="UDP-Glycosyltransferase/glycogen phosphorylase"/>
    <property type="match status" value="1"/>
</dbReference>
<evidence type="ECO:0000259" key="5">
    <source>
        <dbReference type="Pfam" id="PF13439"/>
    </source>
</evidence>
<evidence type="ECO:0000256" key="2">
    <source>
        <dbReference type="ARBA" id="ARBA00022676"/>
    </source>
</evidence>
<dbReference type="AlphaFoldDB" id="A0A1Z4KSJ1"/>
<organism evidence="6 7">
    <name type="scientific">Trichormus variabilis NIES-23</name>
    <dbReference type="NCBI Taxonomy" id="1973479"/>
    <lineage>
        <taxon>Bacteria</taxon>
        <taxon>Bacillati</taxon>
        <taxon>Cyanobacteriota</taxon>
        <taxon>Cyanophyceae</taxon>
        <taxon>Nostocales</taxon>
        <taxon>Nostocaceae</taxon>
        <taxon>Trichormus</taxon>
    </lineage>
</organism>